<evidence type="ECO:0000313" key="4">
    <source>
        <dbReference type="Proteomes" id="UP000198881"/>
    </source>
</evidence>
<evidence type="ECO:0000256" key="1">
    <source>
        <dbReference type="ARBA" id="ARBA00007378"/>
    </source>
</evidence>
<dbReference type="STRING" id="574650.SAMN04487966_107124"/>
<gene>
    <name evidence="3" type="ORF">SAMN04487966_107124</name>
</gene>
<dbReference type="InterPro" id="IPR003718">
    <property type="entry name" value="OsmC/Ohr_fam"/>
</dbReference>
<feature type="compositionally biased region" description="Low complexity" evidence="2">
    <location>
        <begin position="171"/>
        <end position="189"/>
    </location>
</feature>
<feature type="compositionally biased region" description="Acidic residues" evidence="2">
    <location>
        <begin position="147"/>
        <end position="159"/>
    </location>
</feature>
<dbReference type="InterPro" id="IPR015946">
    <property type="entry name" value="KH_dom-like_a/b"/>
</dbReference>
<dbReference type="RefSeq" id="WP_091697782.1">
    <property type="nucleotide sequence ID" value="NZ_FPCG01000007.1"/>
</dbReference>
<proteinExistence type="inferred from homology"/>
<organism evidence="3 4">
    <name type="scientific">Micrococcus terreus</name>
    <dbReference type="NCBI Taxonomy" id="574650"/>
    <lineage>
        <taxon>Bacteria</taxon>
        <taxon>Bacillati</taxon>
        <taxon>Actinomycetota</taxon>
        <taxon>Actinomycetes</taxon>
        <taxon>Micrococcales</taxon>
        <taxon>Micrococcaceae</taxon>
        <taxon>Micrococcus</taxon>
    </lineage>
</organism>
<dbReference type="Pfam" id="PF02566">
    <property type="entry name" value="OsmC"/>
    <property type="match status" value="1"/>
</dbReference>
<dbReference type="OrthoDB" id="9797508at2"/>
<dbReference type="PANTHER" id="PTHR33797">
    <property type="entry name" value="ORGANIC HYDROPEROXIDE RESISTANCE PROTEIN-LIKE"/>
    <property type="match status" value="1"/>
</dbReference>
<dbReference type="EMBL" id="FPCG01000007">
    <property type="protein sequence ID" value="SFV23502.1"/>
    <property type="molecule type" value="Genomic_DNA"/>
</dbReference>
<dbReference type="InterPro" id="IPR036102">
    <property type="entry name" value="OsmC/Ohrsf"/>
</dbReference>
<dbReference type="InterPro" id="IPR019953">
    <property type="entry name" value="OHR"/>
</dbReference>
<evidence type="ECO:0000313" key="3">
    <source>
        <dbReference type="EMBL" id="SFV23502.1"/>
    </source>
</evidence>
<feature type="compositionally biased region" description="Polar residues" evidence="2">
    <location>
        <begin position="26"/>
        <end position="41"/>
    </location>
</feature>
<name>A0A1I7MNK4_9MICC</name>
<dbReference type="SUPFAM" id="SSF82784">
    <property type="entry name" value="OsmC-like"/>
    <property type="match status" value="1"/>
</dbReference>
<accession>A0A1I7MNK4</accession>
<sequence length="229" mass="23249">MAQRIYSTTVTNDGGTAGWVRVSDGPQVQTGPPSDPSQGVNPEQFLGMAWSTCLNATVEAVLRDRGVLGADGAPVRSRVSVQLSLIREPGGEYAFVPEATVSVEESAGLSEGELQDVAQAAHARCPVSKLLTGRGDPVVVRAAAWDEGAEGAEDAEDAEGGAHRVGDPVRVTGEGPESTETVTGTVTDTRAQVDDPLPGTGRTSGTGGSVPGRGSEQSGPASDGAGEAR</sequence>
<comment type="similarity">
    <text evidence="1">Belongs to the OsmC/Ohr family.</text>
</comment>
<keyword evidence="4" id="KW-1185">Reference proteome</keyword>
<dbReference type="Proteomes" id="UP000198881">
    <property type="component" value="Unassembled WGS sequence"/>
</dbReference>
<feature type="region of interest" description="Disordered" evidence="2">
    <location>
        <begin position="147"/>
        <end position="229"/>
    </location>
</feature>
<dbReference type="PANTHER" id="PTHR33797:SF2">
    <property type="entry name" value="ORGANIC HYDROPEROXIDE RESISTANCE PROTEIN-LIKE"/>
    <property type="match status" value="1"/>
</dbReference>
<reference evidence="3 4" key="1">
    <citation type="submission" date="2016-10" db="EMBL/GenBank/DDBJ databases">
        <authorList>
            <person name="de Groot N.N."/>
        </authorList>
    </citation>
    <scope>NUCLEOTIDE SEQUENCE [LARGE SCALE GENOMIC DNA]</scope>
    <source>
        <strain evidence="3 4">CGMCC 1.7054</strain>
    </source>
</reference>
<dbReference type="GO" id="GO:0006979">
    <property type="term" value="P:response to oxidative stress"/>
    <property type="evidence" value="ECO:0007669"/>
    <property type="project" value="InterPro"/>
</dbReference>
<dbReference type="AlphaFoldDB" id="A0A1I7MNK4"/>
<feature type="region of interest" description="Disordered" evidence="2">
    <location>
        <begin position="15"/>
        <end position="41"/>
    </location>
</feature>
<protein>
    <submittedName>
        <fullName evidence="3">Organic hydroperoxide reductase OsmC/OhrA</fullName>
    </submittedName>
</protein>
<feature type="compositionally biased region" description="Gly residues" evidence="2">
    <location>
        <begin position="202"/>
        <end position="211"/>
    </location>
</feature>
<dbReference type="Gene3D" id="3.30.300.20">
    <property type="match status" value="1"/>
</dbReference>
<evidence type="ECO:0000256" key="2">
    <source>
        <dbReference type="SAM" id="MobiDB-lite"/>
    </source>
</evidence>